<organism evidence="10 11">
    <name type="scientific">Kryptobacter tengchongensis</name>
    <dbReference type="NCBI Taxonomy" id="1643429"/>
    <lineage>
        <taxon>Bacteria</taxon>
        <taxon>Pseudomonadati</taxon>
        <taxon>Candidatus Kryptoniota</taxon>
        <taxon>Candidatus Kryptobacter</taxon>
    </lineage>
</organism>
<keyword evidence="6 8" id="KW-1133">Transmembrane helix</keyword>
<dbReference type="InterPro" id="IPR001173">
    <property type="entry name" value="Glyco_trans_2-like"/>
</dbReference>
<dbReference type="InterPro" id="IPR029044">
    <property type="entry name" value="Nucleotide-diphossugar_trans"/>
</dbReference>
<proteinExistence type="predicted"/>
<evidence type="ECO:0000256" key="8">
    <source>
        <dbReference type="SAM" id="Phobius"/>
    </source>
</evidence>
<dbReference type="SUPFAM" id="SSF53448">
    <property type="entry name" value="Nucleotide-diphospho-sugar transferases"/>
    <property type="match status" value="1"/>
</dbReference>
<keyword evidence="2" id="KW-0328">Glycosyltransferase</keyword>
<evidence type="ECO:0000256" key="5">
    <source>
        <dbReference type="ARBA" id="ARBA00022985"/>
    </source>
</evidence>
<evidence type="ECO:0000313" key="11">
    <source>
        <dbReference type="Proteomes" id="UP000243105"/>
    </source>
</evidence>
<keyword evidence="1" id="KW-1003">Cell membrane</keyword>
<dbReference type="InterPro" id="IPR050256">
    <property type="entry name" value="Glycosyltransferase_2"/>
</dbReference>
<name>A0A916LKC3_KRYT1</name>
<protein>
    <submittedName>
        <fullName evidence="10">Glycosyltransferase involved in cell wall bisynthesis</fullName>
    </submittedName>
</protein>
<keyword evidence="4 8" id="KW-0812">Transmembrane</keyword>
<keyword evidence="3" id="KW-0808">Transferase</keyword>
<dbReference type="GO" id="GO:0009103">
    <property type="term" value="P:lipopolysaccharide biosynthetic process"/>
    <property type="evidence" value="ECO:0007669"/>
    <property type="project" value="UniProtKB-KW"/>
</dbReference>
<keyword evidence="5" id="KW-0448">Lipopolysaccharide biosynthesis</keyword>
<dbReference type="GO" id="GO:0005886">
    <property type="term" value="C:plasma membrane"/>
    <property type="evidence" value="ECO:0007669"/>
    <property type="project" value="TreeGrafter"/>
</dbReference>
<evidence type="ECO:0000256" key="7">
    <source>
        <dbReference type="ARBA" id="ARBA00023136"/>
    </source>
</evidence>
<feature type="domain" description="Glycosyltransferase 2-like" evidence="9">
    <location>
        <begin position="13"/>
        <end position="174"/>
    </location>
</feature>
<evidence type="ECO:0000256" key="2">
    <source>
        <dbReference type="ARBA" id="ARBA00022676"/>
    </source>
</evidence>
<sequence>MQVRKRQDKQLISIVIPLYNEVESLPELYDQIKEVVKTNRYNYEIIFVDDGSTDGSLDVLKKIRQNDKNVKIISFRRNYGKSAALAIGFEYAKGDVVITMDADLQDDPHEIPNLLKKLNEGFDLVSGWKKKRYDPLTKTIPSRIFNFVVSTLTGIKIHDFNCGLKAYKKSVTQDIKVYGELHRYLPVLAHWAGYKIGEIVVQHHPRKYGKTKFGISRFLKGFLDLLTVMFTTRYFKRPLHLFGTVGLVIFLLGFGITFYLSLLKLIENISLSNRPLFILGVMLTIVGVQFISIGLLGEMITKAYQHLETYSIKEIHL</sequence>
<evidence type="ECO:0000256" key="1">
    <source>
        <dbReference type="ARBA" id="ARBA00022475"/>
    </source>
</evidence>
<feature type="transmembrane region" description="Helical" evidence="8">
    <location>
        <begin position="241"/>
        <end position="263"/>
    </location>
</feature>
<dbReference type="PANTHER" id="PTHR48090:SF3">
    <property type="entry name" value="UNDECAPRENYL-PHOSPHATE 4-DEOXY-4-FORMAMIDO-L-ARABINOSE TRANSFERASE"/>
    <property type="match status" value="1"/>
</dbReference>
<accession>A0A916LKC3</accession>
<dbReference type="RefSeq" id="WP_072264127.1">
    <property type="nucleotide sequence ID" value="NZ_CZVV01000109.1"/>
</dbReference>
<dbReference type="Proteomes" id="UP000243105">
    <property type="component" value="Unassembled WGS sequence"/>
</dbReference>
<reference evidence="10 11" key="1">
    <citation type="submission" date="2015-11" db="EMBL/GenBank/DDBJ databases">
        <authorList>
            <person name="Varghese N."/>
        </authorList>
    </citation>
    <scope>NUCLEOTIDE SEQUENCE [LARGE SCALE GENOMIC DNA]</scope>
    <source>
        <strain evidence="10 11">JGI-25</strain>
    </source>
</reference>
<evidence type="ECO:0000256" key="4">
    <source>
        <dbReference type="ARBA" id="ARBA00022692"/>
    </source>
</evidence>
<dbReference type="AlphaFoldDB" id="A0A916LKC3"/>
<feature type="transmembrane region" description="Helical" evidence="8">
    <location>
        <begin position="275"/>
        <end position="297"/>
    </location>
</feature>
<evidence type="ECO:0000259" key="9">
    <source>
        <dbReference type="Pfam" id="PF00535"/>
    </source>
</evidence>
<keyword evidence="7 8" id="KW-0472">Membrane</keyword>
<dbReference type="PANTHER" id="PTHR48090">
    <property type="entry name" value="UNDECAPRENYL-PHOSPHATE 4-DEOXY-4-FORMAMIDO-L-ARABINOSE TRANSFERASE-RELATED"/>
    <property type="match status" value="1"/>
</dbReference>
<evidence type="ECO:0000256" key="3">
    <source>
        <dbReference type="ARBA" id="ARBA00022679"/>
    </source>
</evidence>
<gene>
    <name evidence="10" type="ORF">JGI25_01352</name>
</gene>
<dbReference type="CDD" id="cd04187">
    <property type="entry name" value="DPM1_like_bac"/>
    <property type="match status" value="1"/>
</dbReference>
<evidence type="ECO:0000256" key="6">
    <source>
        <dbReference type="ARBA" id="ARBA00022989"/>
    </source>
</evidence>
<dbReference type="EMBL" id="CZVV01000109">
    <property type="protein sequence ID" value="CUT04097.1"/>
    <property type="molecule type" value="Genomic_DNA"/>
</dbReference>
<comment type="caution">
    <text evidence="10">The sequence shown here is derived from an EMBL/GenBank/DDBJ whole genome shotgun (WGS) entry which is preliminary data.</text>
</comment>
<evidence type="ECO:0000313" key="10">
    <source>
        <dbReference type="EMBL" id="CUT04097.1"/>
    </source>
</evidence>
<dbReference type="GO" id="GO:0099621">
    <property type="term" value="F:undecaprenyl-phosphate 4-deoxy-4-formamido-L-arabinose transferase activity"/>
    <property type="evidence" value="ECO:0007669"/>
    <property type="project" value="TreeGrafter"/>
</dbReference>
<dbReference type="Pfam" id="PF00535">
    <property type="entry name" value="Glycos_transf_2"/>
    <property type="match status" value="1"/>
</dbReference>
<dbReference type="Gene3D" id="3.90.550.10">
    <property type="entry name" value="Spore Coat Polysaccharide Biosynthesis Protein SpsA, Chain A"/>
    <property type="match status" value="1"/>
</dbReference>